<dbReference type="PROSITE" id="PS50294">
    <property type="entry name" value="WD_REPEATS_REGION"/>
    <property type="match status" value="1"/>
</dbReference>
<reference evidence="6 7" key="1">
    <citation type="submission" date="2020-02" db="EMBL/GenBank/DDBJ databases">
        <title>Draft genome sequence of Haematococcus lacustris strain NIES-144.</title>
        <authorList>
            <person name="Morimoto D."/>
            <person name="Nakagawa S."/>
            <person name="Yoshida T."/>
            <person name="Sawayama S."/>
        </authorList>
    </citation>
    <scope>NUCLEOTIDE SEQUENCE [LARGE SCALE GENOMIC DNA]</scope>
    <source>
        <strain evidence="6 7">NIES-144</strain>
    </source>
</reference>
<dbReference type="PANTHER" id="PTHR22846:SF2">
    <property type="entry name" value="F-BOX-LIKE_WD REPEAT-CONTAINING PROTEIN EBI"/>
    <property type="match status" value="1"/>
</dbReference>
<dbReference type="PROSITE" id="PS50082">
    <property type="entry name" value="WD_REPEATS_2"/>
    <property type="match status" value="1"/>
</dbReference>
<dbReference type="AlphaFoldDB" id="A0A699YIY1"/>
<organism evidence="6 7">
    <name type="scientific">Haematococcus lacustris</name>
    <name type="common">Green alga</name>
    <name type="synonym">Haematococcus pluvialis</name>
    <dbReference type="NCBI Taxonomy" id="44745"/>
    <lineage>
        <taxon>Eukaryota</taxon>
        <taxon>Viridiplantae</taxon>
        <taxon>Chlorophyta</taxon>
        <taxon>core chlorophytes</taxon>
        <taxon>Chlorophyceae</taxon>
        <taxon>CS clade</taxon>
        <taxon>Chlamydomonadales</taxon>
        <taxon>Haematococcaceae</taxon>
        <taxon>Haematococcus</taxon>
    </lineage>
</organism>
<evidence type="ECO:0000256" key="5">
    <source>
        <dbReference type="PROSITE-ProRule" id="PRU00221"/>
    </source>
</evidence>
<keyword evidence="6" id="KW-0808">Transferase</keyword>
<evidence type="ECO:0000313" key="6">
    <source>
        <dbReference type="EMBL" id="GFH09205.1"/>
    </source>
</evidence>
<comment type="caution">
    <text evidence="6">The sequence shown here is derived from an EMBL/GenBank/DDBJ whole genome shotgun (WGS) entry which is preliminary data.</text>
</comment>
<dbReference type="GO" id="GO:0006357">
    <property type="term" value="P:regulation of transcription by RNA polymerase II"/>
    <property type="evidence" value="ECO:0007669"/>
    <property type="project" value="TreeGrafter"/>
</dbReference>
<protein>
    <submittedName>
        <fullName evidence="6">Serine/threonine protein kinase</fullName>
    </submittedName>
</protein>
<feature type="repeat" description="WD" evidence="5">
    <location>
        <begin position="87"/>
        <end position="128"/>
    </location>
</feature>
<proteinExistence type="predicted"/>
<dbReference type="EMBL" id="BLLF01000216">
    <property type="protein sequence ID" value="GFH09205.1"/>
    <property type="molecule type" value="Genomic_DNA"/>
</dbReference>
<sequence>MSTQLNKTSHATRRQQLGRCFLLRLRLAACTVERVQVSRIVWVTRHVGRILHAAKQCLASTACACASILILCCRVWNLDTGDCTHTLDEHTQAVNCVALSLDAKFLVSGSQDETIKWWNTATDKSSRTLEWQRHGVTCMTLSLDGRTLVSGSGGNIKWVCGHNCSPIVL</sequence>
<dbReference type="Proteomes" id="UP000485058">
    <property type="component" value="Unassembled WGS sequence"/>
</dbReference>
<evidence type="ECO:0000256" key="3">
    <source>
        <dbReference type="ARBA" id="ARBA00022737"/>
    </source>
</evidence>
<keyword evidence="2 5" id="KW-0853">WD repeat</keyword>
<keyword evidence="6" id="KW-0418">Kinase</keyword>
<dbReference type="Pfam" id="PF00400">
    <property type="entry name" value="WD40"/>
    <property type="match status" value="2"/>
</dbReference>
<keyword evidence="4" id="KW-0539">Nucleus</keyword>
<dbReference type="SMART" id="SM00320">
    <property type="entry name" value="WD40"/>
    <property type="match status" value="2"/>
</dbReference>
<evidence type="ECO:0000256" key="1">
    <source>
        <dbReference type="ARBA" id="ARBA00004123"/>
    </source>
</evidence>
<dbReference type="GO" id="GO:0004674">
    <property type="term" value="F:protein serine/threonine kinase activity"/>
    <property type="evidence" value="ECO:0007669"/>
    <property type="project" value="UniProtKB-KW"/>
</dbReference>
<dbReference type="PANTHER" id="PTHR22846">
    <property type="entry name" value="WD40 REPEAT PROTEIN"/>
    <property type="match status" value="1"/>
</dbReference>
<name>A0A699YIY1_HAELA</name>
<dbReference type="InterPro" id="IPR036322">
    <property type="entry name" value="WD40_repeat_dom_sf"/>
</dbReference>
<gene>
    <name evidence="6" type="ORF">HaLaN_04306</name>
</gene>
<dbReference type="InterPro" id="IPR045183">
    <property type="entry name" value="Ebi-like"/>
</dbReference>
<accession>A0A699YIY1</accession>
<keyword evidence="7" id="KW-1185">Reference proteome</keyword>
<dbReference type="InterPro" id="IPR015943">
    <property type="entry name" value="WD40/YVTN_repeat-like_dom_sf"/>
</dbReference>
<evidence type="ECO:0000313" key="7">
    <source>
        <dbReference type="Proteomes" id="UP000485058"/>
    </source>
</evidence>
<keyword evidence="6" id="KW-0723">Serine/threonine-protein kinase</keyword>
<dbReference type="Gene3D" id="2.130.10.10">
    <property type="entry name" value="YVTN repeat-like/Quinoprotein amine dehydrogenase"/>
    <property type="match status" value="1"/>
</dbReference>
<evidence type="ECO:0000256" key="2">
    <source>
        <dbReference type="ARBA" id="ARBA00022574"/>
    </source>
</evidence>
<dbReference type="GO" id="GO:0000118">
    <property type="term" value="C:histone deacetylase complex"/>
    <property type="evidence" value="ECO:0007669"/>
    <property type="project" value="TreeGrafter"/>
</dbReference>
<keyword evidence="3" id="KW-0677">Repeat</keyword>
<dbReference type="GO" id="GO:0003714">
    <property type="term" value="F:transcription corepressor activity"/>
    <property type="evidence" value="ECO:0007669"/>
    <property type="project" value="InterPro"/>
</dbReference>
<dbReference type="InterPro" id="IPR001680">
    <property type="entry name" value="WD40_rpt"/>
</dbReference>
<dbReference type="SUPFAM" id="SSF50978">
    <property type="entry name" value="WD40 repeat-like"/>
    <property type="match status" value="1"/>
</dbReference>
<evidence type="ECO:0000256" key="4">
    <source>
        <dbReference type="ARBA" id="ARBA00023242"/>
    </source>
</evidence>
<comment type="subcellular location">
    <subcellularLocation>
        <location evidence="1">Nucleus</location>
    </subcellularLocation>
</comment>